<protein>
    <submittedName>
        <fullName evidence="1">Uncharacterized protein</fullName>
    </submittedName>
</protein>
<dbReference type="Proteomes" id="UP000245429">
    <property type="component" value="Chromosome"/>
</dbReference>
<dbReference type="KEGG" id="fse:DI487_14235"/>
<dbReference type="EMBL" id="CP029463">
    <property type="protein sequence ID" value="AWM14898.1"/>
    <property type="molecule type" value="Genomic_DNA"/>
</dbReference>
<dbReference type="AlphaFoldDB" id="A0A2U8QXR7"/>
<reference evidence="1 2" key="1">
    <citation type="submission" date="2018-05" db="EMBL/GenBank/DDBJ databases">
        <title>Flavobacterium sp. MEBiC07310.</title>
        <authorList>
            <person name="Baek K."/>
        </authorList>
    </citation>
    <scope>NUCLEOTIDE SEQUENCE [LARGE SCALE GENOMIC DNA]</scope>
    <source>
        <strain evidence="1 2">MEBiC07310</strain>
    </source>
</reference>
<gene>
    <name evidence="1" type="ORF">DI487_14235</name>
</gene>
<organism evidence="1 2">
    <name type="scientific">Flavobacterium sediminis</name>
    <dbReference type="NCBI Taxonomy" id="2201181"/>
    <lineage>
        <taxon>Bacteria</taxon>
        <taxon>Pseudomonadati</taxon>
        <taxon>Bacteroidota</taxon>
        <taxon>Flavobacteriia</taxon>
        <taxon>Flavobacteriales</taxon>
        <taxon>Flavobacteriaceae</taxon>
        <taxon>Flavobacterium</taxon>
    </lineage>
</organism>
<keyword evidence="2" id="KW-1185">Reference proteome</keyword>
<evidence type="ECO:0000313" key="1">
    <source>
        <dbReference type="EMBL" id="AWM14898.1"/>
    </source>
</evidence>
<evidence type="ECO:0000313" key="2">
    <source>
        <dbReference type="Proteomes" id="UP000245429"/>
    </source>
</evidence>
<name>A0A2U8QXR7_9FLAO</name>
<dbReference type="RefSeq" id="WP_109570236.1">
    <property type="nucleotide sequence ID" value="NZ_CP029463.1"/>
</dbReference>
<proteinExistence type="predicted"/>
<sequence>MKKITFVLIFLFLNVYSQFKLNYTDIQLEYRNHYTHKNYFEVSKIINENEEEYADFIFSKKDSSLVSIHFKKSKGYSGIDAKKLINKFIVDFSPTKVKTWENWSLYYDEKNKILLIKAFENYSSEKIKEINITIDSEIISNMLLNLFNSGINFNK</sequence>
<accession>A0A2U8QXR7</accession>